<dbReference type="EC" id="2.7.13.3" evidence="2"/>
<dbReference type="Proteomes" id="UP001151088">
    <property type="component" value="Unassembled WGS sequence"/>
</dbReference>
<organism evidence="10 11">
    <name type="scientific">Ancylobacter mangrovi</name>
    <dbReference type="NCBI Taxonomy" id="2972472"/>
    <lineage>
        <taxon>Bacteria</taxon>
        <taxon>Pseudomonadati</taxon>
        <taxon>Pseudomonadota</taxon>
        <taxon>Alphaproteobacteria</taxon>
        <taxon>Hyphomicrobiales</taxon>
        <taxon>Xanthobacteraceae</taxon>
        <taxon>Ancylobacter</taxon>
    </lineage>
</organism>
<dbReference type="SUPFAM" id="SSF52172">
    <property type="entry name" value="CheY-like"/>
    <property type="match status" value="1"/>
</dbReference>
<proteinExistence type="predicted"/>
<dbReference type="Gene3D" id="3.30.565.10">
    <property type="entry name" value="Histidine kinase-like ATPase, C-terminal domain"/>
    <property type="match status" value="1"/>
</dbReference>
<dbReference type="PANTHER" id="PTHR41523">
    <property type="entry name" value="TWO-COMPONENT SYSTEM SENSOR PROTEIN"/>
    <property type="match status" value="1"/>
</dbReference>
<dbReference type="SMART" id="SM00911">
    <property type="entry name" value="HWE_HK"/>
    <property type="match status" value="1"/>
</dbReference>
<dbReference type="Gene3D" id="3.30.450.20">
    <property type="entry name" value="PAS domain"/>
    <property type="match status" value="1"/>
</dbReference>
<dbReference type="Pfam" id="PF00072">
    <property type="entry name" value="Response_reg"/>
    <property type="match status" value="1"/>
</dbReference>
<comment type="caution">
    <text evidence="10">The sequence shown here is derived from an EMBL/GenBank/DDBJ whole genome shotgun (WGS) entry which is preliminary data.</text>
</comment>
<feature type="domain" description="Response regulatory" evidence="9">
    <location>
        <begin position="5"/>
        <end position="122"/>
    </location>
</feature>
<evidence type="ECO:0000256" key="7">
    <source>
        <dbReference type="ARBA" id="ARBA00022840"/>
    </source>
</evidence>
<keyword evidence="6" id="KW-0418">Kinase</keyword>
<evidence type="ECO:0000256" key="3">
    <source>
        <dbReference type="ARBA" id="ARBA00022553"/>
    </source>
</evidence>
<keyword evidence="3 8" id="KW-0597">Phosphoprotein</keyword>
<keyword evidence="11" id="KW-1185">Reference proteome</keyword>
<dbReference type="PROSITE" id="PS50110">
    <property type="entry name" value="RESPONSE_REGULATORY"/>
    <property type="match status" value="1"/>
</dbReference>
<dbReference type="AlphaFoldDB" id="A0A9X2T283"/>
<evidence type="ECO:0000256" key="8">
    <source>
        <dbReference type="PROSITE-ProRule" id="PRU00169"/>
    </source>
</evidence>
<dbReference type="GO" id="GO:0005524">
    <property type="term" value="F:ATP binding"/>
    <property type="evidence" value="ECO:0007669"/>
    <property type="project" value="UniProtKB-KW"/>
</dbReference>
<evidence type="ECO:0000256" key="1">
    <source>
        <dbReference type="ARBA" id="ARBA00000085"/>
    </source>
</evidence>
<evidence type="ECO:0000259" key="9">
    <source>
        <dbReference type="PROSITE" id="PS50110"/>
    </source>
</evidence>
<dbReference type="InterPro" id="IPR036890">
    <property type="entry name" value="HATPase_C_sf"/>
</dbReference>
<gene>
    <name evidence="10" type="ORF">NVS89_10980</name>
</gene>
<reference evidence="10" key="1">
    <citation type="submission" date="2022-08" db="EMBL/GenBank/DDBJ databases">
        <authorList>
            <person name="Li F."/>
        </authorList>
    </citation>
    <scope>NUCLEOTIDE SEQUENCE</scope>
    <source>
        <strain evidence="10">MQZ15Z-1</strain>
    </source>
</reference>
<evidence type="ECO:0000313" key="11">
    <source>
        <dbReference type="Proteomes" id="UP001151088"/>
    </source>
</evidence>
<dbReference type="PANTHER" id="PTHR41523:SF8">
    <property type="entry name" value="ETHYLENE RESPONSE SENSOR PROTEIN"/>
    <property type="match status" value="1"/>
</dbReference>
<comment type="catalytic activity">
    <reaction evidence="1">
        <text>ATP + protein L-histidine = ADP + protein N-phospho-L-histidine.</text>
        <dbReference type="EC" id="2.7.13.3"/>
    </reaction>
</comment>
<evidence type="ECO:0000256" key="2">
    <source>
        <dbReference type="ARBA" id="ARBA00012438"/>
    </source>
</evidence>
<dbReference type="InterPro" id="IPR001789">
    <property type="entry name" value="Sig_transdc_resp-reg_receiver"/>
</dbReference>
<name>A0A9X2T283_9HYPH</name>
<dbReference type="GO" id="GO:0000160">
    <property type="term" value="P:phosphorelay signal transduction system"/>
    <property type="evidence" value="ECO:0007669"/>
    <property type="project" value="InterPro"/>
</dbReference>
<sequence length="373" mass="41282">MSPVPFLLVDDLEDNLVSLEALLRRDDLLLLKARSGDEALELLLHNDVALALIDVQMPGLNGFELAELMRGNERTRRIPIIFVTAGSADNQRRFRGYGAGAVDFIQKPIEPDILRSKADVFFELYQQRQMIAAQRDELEVQAEALREAGRRKDEFLITLTHDVHRHQHAREQQEMLLREINHRIKNLFAVAVGLIEFSTRAAGSAEELASDLRARLQALARVHDLTLPDLSSDGEAQSETTAVALLNAILAPYRCPQSTRISVSGDDIVLAGNALTSLALLLHEFTTNAAKYGALSQAQGRLTIHVTSVDDRFHMTWVEQASLESGTSPSREGFGSVLEKAVLRAMGGTVSRDWTQDGLSLTLEIPMMNIAQT</sequence>
<protein>
    <recommendedName>
        <fullName evidence="2">histidine kinase</fullName>
        <ecNumber evidence="2">2.7.13.3</ecNumber>
    </recommendedName>
</protein>
<keyword evidence="4" id="KW-0808">Transferase</keyword>
<evidence type="ECO:0000256" key="6">
    <source>
        <dbReference type="ARBA" id="ARBA00022777"/>
    </source>
</evidence>
<dbReference type="InterPro" id="IPR011006">
    <property type="entry name" value="CheY-like_superfamily"/>
</dbReference>
<dbReference type="Gene3D" id="3.40.50.2300">
    <property type="match status" value="1"/>
</dbReference>
<dbReference type="SMART" id="SM00448">
    <property type="entry name" value="REC"/>
    <property type="match status" value="1"/>
</dbReference>
<dbReference type="RefSeq" id="WP_258732780.1">
    <property type="nucleotide sequence ID" value="NZ_JANTHZ010000004.1"/>
</dbReference>
<dbReference type="EMBL" id="JANTHZ010000004">
    <property type="protein sequence ID" value="MCS0495622.1"/>
    <property type="molecule type" value="Genomic_DNA"/>
</dbReference>
<evidence type="ECO:0000256" key="4">
    <source>
        <dbReference type="ARBA" id="ARBA00022679"/>
    </source>
</evidence>
<keyword evidence="7" id="KW-0067">ATP-binding</keyword>
<dbReference type="GO" id="GO:0004673">
    <property type="term" value="F:protein histidine kinase activity"/>
    <property type="evidence" value="ECO:0007669"/>
    <property type="project" value="UniProtKB-EC"/>
</dbReference>
<evidence type="ECO:0000256" key="5">
    <source>
        <dbReference type="ARBA" id="ARBA00022741"/>
    </source>
</evidence>
<dbReference type="Pfam" id="PF07536">
    <property type="entry name" value="HWE_HK"/>
    <property type="match status" value="1"/>
</dbReference>
<keyword evidence="5" id="KW-0547">Nucleotide-binding</keyword>
<evidence type="ECO:0000313" key="10">
    <source>
        <dbReference type="EMBL" id="MCS0495622.1"/>
    </source>
</evidence>
<accession>A0A9X2T283</accession>
<dbReference type="InterPro" id="IPR011102">
    <property type="entry name" value="Sig_transdc_His_kinase_HWE"/>
</dbReference>
<feature type="modified residue" description="4-aspartylphosphate" evidence="8">
    <location>
        <position position="54"/>
    </location>
</feature>